<dbReference type="PANTHER" id="PTHR48090">
    <property type="entry name" value="UNDECAPRENYL-PHOSPHATE 4-DEOXY-4-FORMAMIDO-L-ARABINOSE TRANSFERASE-RELATED"/>
    <property type="match status" value="1"/>
</dbReference>
<evidence type="ECO:0000256" key="1">
    <source>
        <dbReference type="SAM" id="Phobius"/>
    </source>
</evidence>
<dbReference type="AlphaFoldDB" id="A0A517ZJX1"/>
<keyword evidence="3" id="KW-1185">Reference proteome</keyword>
<dbReference type="CDD" id="cd06438">
    <property type="entry name" value="EpsO_like"/>
    <property type="match status" value="1"/>
</dbReference>
<dbReference type="Proteomes" id="UP000319383">
    <property type="component" value="Chromosome"/>
</dbReference>
<dbReference type="KEGG" id="sdyn:Mal52_12440"/>
<keyword evidence="1" id="KW-0812">Transmembrane</keyword>
<keyword evidence="1" id="KW-0472">Membrane</keyword>
<evidence type="ECO:0000313" key="3">
    <source>
        <dbReference type="Proteomes" id="UP000319383"/>
    </source>
</evidence>
<keyword evidence="1" id="KW-1133">Transmembrane helix</keyword>
<keyword evidence="2" id="KW-0808">Transferase</keyword>
<protein>
    <submittedName>
        <fullName evidence="2">N-glycosyltransferase</fullName>
    </submittedName>
</protein>
<gene>
    <name evidence="2" type="ORF">Mal52_12440</name>
</gene>
<organism evidence="2 3">
    <name type="scientific">Symmachiella dynata</name>
    <dbReference type="NCBI Taxonomy" id="2527995"/>
    <lineage>
        <taxon>Bacteria</taxon>
        <taxon>Pseudomonadati</taxon>
        <taxon>Planctomycetota</taxon>
        <taxon>Planctomycetia</taxon>
        <taxon>Planctomycetales</taxon>
        <taxon>Planctomycetaceae</taxon>
        <taxon>Symmachiella</taxon>
    </lineage>
</organism>
<dbReference type="Gene3D" id="3.90.550.10">
    <property type="entry name" value="Spore Coat Polysaccharide Biosynthesis Protein SpsA, Chain A"/>
    <property type="match status" value="1"/>
</dbReference>
<dbReference type="InterPro" id="IPR029044">
    <property type="entry name" value="Nucleotide-diphossugar_trans"/>
</dbReference>
<sequence>MSIVAFFIAALVAIPTLIFILQCLAAMGATWFTTKKTAPTSTDDDTDYTAAIIIPAHNEQQVIAATIRSLLPQMGANGRVVAIAHNCDDETAQVARDAGAEVLELNEPDRRGKGWALAAGRDFLRSDPPDAMVVVDADTAVEPDFLKPLVTMAMQRNSPAQAKYVLHVDSDDADAADYVSSLAFTVRNAVRPLGMKLLGLPCMLTGSGFALPWSLAADAPLAGGHAGEDYKLGIDLTLQGNRPYFCPDAVVRGPLPRTKQVATVQRRRWSHSQLAFMRNELPRLLGDFLLHARLASFGLICDLVVPPLILLMLLQWVAMAATGIIYLAGGSQIPLLITVATCASFLVVLLAVAAVFEKKLLNRKVLLALPRYFFRYLPQYLAFFHKADTQWTKTPRESSAP</sequence>
<dbReference type="EMBL" id="CP036276">
    <property type="protein sequence ID" value="QDU42776.1"/>
    <property type="molecule type" value="Genomic_DNA"/>
</dbReference>
<dbReference type="GO" id="GO:0016740">
    <property type="term" value="F:transferase activity"/>
    <property type="evidence" value="ECO:0007669"/>
    <property type="project" value="UniProtKB-KW"/>
</dbReference>
<feature type="transmembrane region" description="Helical" evidence="1">
    <location>
        <begin position="335"/>
        <end position="356"/>
    </location>
</feature>
<dbReference type="RefSeq" id="WP_145374784.1">
    <property type="nucleotide sequence ID" value="NZ_CAXBED010000292.1"/>
</dbReference>
<dbReference type="InterPro" id="IPR050256">
    <property type="entry name" value="Glycosyltransferase_2"/>
</dbReference>
<dbReference type="Pfam" id="PF13641">
    <property type="entry name" value="Glyco_tranf_2_3"/>
    <property type="match status" value="1"/>
</dbReference>
<proteinExistence type="predicted"/>
<dbReference type="PANTHER" id="PTHR48090:SF6">
    <property type="entry name" value="SLR5056 PROTEIN"/>
    <property type="match status" value="1"/>
</dbReference>
<name>A0A517ZJX1_9PLAN</name>
<feature type="transmembrane region" description="Helical" evidence="1">
    <location>
        <begin position="308"/>
        <end position="329"/>
    </location>
</feature>
<evidence type="ECO:0000313" key="2">
    <source>
        <dbReference type="EMBL" id="QDU42776.1"/>
    </source>
</evidence>
<accession>A0A517ZJX1</accession>
<reference evidence="2 3" key="1">
    <citation type="submission" date="2019-02" db="EMBL/GenBank/DDBJ databases">
        <title>Deep-cultivation of Planctomycetes and their phenomic and genomic characterization uncovers novel biology.</title>
        <authorList>
            <person name="Wiegand S."/>
            <person name="Jogler M."/>
            <person name="Boedeker C."/>
            <person name="Pinto D."/>
            <person name="Vollmers J."/>
            <person name="Rivas-Marin E."/>
            <person name="Kohn T."/>
            <person name="Peeters S.H."/>
            <person name="Heuer A."/>
            <person name="Rast P."/>
            <person name="Oberbeckmann S."/>
            <person name="Bunk B."/>
            <person name="Jeske O."/>
            <person name="Meyerdierks A."/>
            <person name="Storesund J.E."/>
            <person name="Kallscheuer N."/>
            <person name="Luecker S."/>
            <person name="Lage O.M."/>
            <person name="Pohl T."/>
            <person name="Merkel B.J."/>
            <person name="Hornburger P."/>
            <person name="Mueller R.-W."/>
            <person name="Bruemmer F."/>
            <person name="Labrenz M."/>
            <person name="Spormann A.M."/>
            <person name="Op den Camp H."/>
            <person name="Overmann J."/>
            <person name="Amann R."/>
            <person name="Jetten M.S.M."/>
            <person name="Mascher T."/>
            <person name="Medema M.H."/>
            <person name="Devos D.P."/>
            <person name="Kaster A.-K."/>
            <person name="Ovreas L."/>
            <person name="Rohde M."/>
            <person name="Galperin M.Y."/>
            <person name="Jogler C."/>
        </authorList>
    </citation>
    <scope>NUCLEOTIDE SEQUENCE [LARGE SCALE GENOMIC DNA]</scope>
    <source>
        <strain evidence="2 3">Mal52</strain>
    </source>
</reference>
<dbReference type="SUPFAM" id="SSF53448">
    <property type="entry name" value="Nucleotide-diphospho-sugar transferases"/>
    <property type="match status" value="1"/>
</dbReference>